<dbReference type="Proteomes" id="UP000011086">
    <property type="component" value="Unassembled WGS sequence"/>
</dbReference>
<name>A0AA97PMW8_PYRO3</name>
<organism evidence="1">
    <name type="scientific">Pyricularia oryzae (strain Y34)</name>
    <name type="common">Rice blast fungus</name>
    <name type="synonym">Magnaporthe oryzae</name>
    <dbReference type="NCBI Taxonomy" id="1143189"/>
    <lineage>
        <taxon>Eukaryota</taxon>
        <taxon>Fungi</taxon>
        <taxon>Dikarya</taxon>
        <taxon>Ascomycota</taxon>
        <taxon>Pezizomycotina</taxon>
        <taxon>Sordariomycetes</taxon>
        <taxon>Sordariomycetidae</taxon>
        <taxon>Magnaporthales</taxon>
        <taxon>Pyriculariaceae</taxon>
        <taxon>Pyricularia</taxon>
    </lineage>
</organism>
<evidence type="ECO:0000313" key="1">
    <source>
        <dbReference type="EMBL" id="ELQ40298.1"/>
    </source>
</evidence>
<reference evidence="1" key="1">
    <citation type="journal article" date="2012" name="PLoS Genet.">
        <title>Comparative analysis of the genomes of two field isolates of the rice blast fungus Magnaporthe oryzae.</title>
        <authorList>
            <person name="Xue M."/>
            <person name="Yang J."/>
            <person name="Li Z."/>
            <person name="Hu S."/>
            <person name="Yao N."/>
            <person name="Dean R.A."/>
            <person name="Zhao W."/>
            <person name="Shen M."/>
            <person name="Zhang H."/>
            <person name="Li C."/>
            <person name="Liu L."/>
            <person name="Cao L."/>
            <person name="Xu X."/>
            <person name="Xing Y."/>
            <person name="Hsiang T."/>
            <person name="Zhang Z."/>
            <person name="Xu J.R."/>
            <person name="Peng Y.L."/>
        </authorList>
    </citation>
    <scope>NUCLEOTIDE SEQUENCE</scope>
    <source>
        <strain evidence="1">Y34</strain>
    </source>
</reference>
<dbReference type="EMBL" id="JH793392">
    <property type="protein sequence ID" value="ELQ40298.1"/>
    <property type="molecule type" value="Genomic_DNA"/>
</dbReference>
<accession>A0AA97PMW8</accession>
<proteinExistence type="predicted"/>
<gene>
    <name evidence="1" type="ORF">OOU_Y34scaffold00450g3</name>
</gene>
<sequence length="25" mass="2826">MEAKSPIIVEKPVWAGIRHPGILHF</sequence>
<dbReference type="AlphaFoldDB" id="A0AA97PMW8"/>
<protein>
    <submittedName>
        <fullName evidence="1">Uncharacterized protein</fullName>
    </submittedName>
</protein>